<keyword evidence="2" id="KW-0813">Transport</keyword>
<dbReference type="RefSeq" id="WP_163495193.1">
    <property type="nucleotide sequence ID" value="NZ_CP048711.1"/>
</dbReference>
<evidence type="ECO:0000256" key="7">
    <source>
        <dbReference type="ARBA" id="ARBA00023065"/>
    </source>
</evidence>
<dbReference type="GO" id="GO:0009279">
    <property type="term" value="C:cell outer membrane"/>
    <property type="evidence" value="ECO:0007669"/>
    <property type="project" value="UniProtKB-SubCell"/>
</dbReference>
<keyword evidence="9" id="KW-0472">Membrane</keyword>
<evidence type="ECO:0000256" key="5">
    <source>
        <dbReference type="ARBA" id="ARBA00022692"/>
    </source>
</evidence>
<name>A0A6C0U1K1_9GAMM</name>
<protein>
    <submittedName>
        <fullName evidence="12">TonB-dependent receptor</fullName>
    </submittedName>
</protein>
<evidence type="ECO:0000256" key="4">
    <source>
        <dbReference type="ARBA" id="ARBA00022496"/>
    </source>
</evidence>
<keyword evidence="5" id="KW-0812">Transmembrane</keyword>
<keyword evidence="10" id="KW-0998">Cell outer membrane</keyword>
<dbReference type="PANTHER" id="PTHR32552:SF81">
    <property type="entry name" value="TONB-DEPENDENT OUTER MEMBRANE RECEPTOR"/>
    <property type="match status" value="1"/>
</dbReference>
<keyword evidence="13" id="KW-1185">Reference proteome</keyword>
<evidence type="ECO:0000256" key="8">
    <source>
        <dbReference type="ARBA" id="ARBA00023077"/>
    </source>
</evidence>
<dbReference type="KEGG" id="kim:G3T16_10475"/>
<feature type="domain" description="TonB-dependent receptor-like beta-barrel" evidence="11">
    <location>
        <begin position="56"/>
        <end position="463"/>
    </location>
</feature>
<keyword evidence="3" id="KW-1134">Transmembrane beta strand</keyword>
<reference evidence="12 13" key="1">
    <citation type="submission" date="2020-02" db="EMBL/GenBank/DDBJ databases">
        <title>Genome sequencing for Kineobactrum sp. M2.</title>
        <authorList>
            <person name="Park S.-J."/>
        </authorList>
    </citation>
    <scope>NUCLEOTIDE SEQUENCE [LARGE SCALE GENOMIC DNA]</scope>
    <source>
        <strain evidence="12 13">M2</strain>
    </source>
</reference>
<evidence type="ECO:0000313" key="13">
    <source>
        <dbReference type="Proteomes" id="UP000477680"/>
    </source>
</evidence>
<dbReference type="Gene3D" id="2.40.170.20">
    <property type="entry name" value="TonB-dependent receptor, beta-barrel domain"/>
    <property type="match status" value="1"/>
</dbReference>
<evidence type="ECO:0000256" key="6">
    <source>
        <dbReference type="ARBA" id="ARBA00023004"/>
    </source>
</evidence>
<dbReference type="AlphaFoldDB" id="A0A6C0U1K1"/>
<dbReference type="InterPro" id="IPR036942">
    <property type="entry name" value="Beta-barrel_TonB_sf"/>
</dbReference>
<dbReference type="Proteomes" id="UP000477680">
    <property type="component" value="Chromosome"/>
</dbReference>
<keyword evidence="4" id="KW-0410">Iron transport</keyword>
<dbReference type="PANTHER" id="PTHR32552">
    <property type="entry name" value="FERRICHROME IRON RECEPTOR-RELATED"/>
    <property type="match status" value="1"/>
</dbReference>
<evidence type="ECO:0000259" key="11">
    <source>
        <dbReference type="Pfam" id="PF00593"/>
    </source>
</evidence>
<keyword evidence="6" id="KW-0408">Iron</keyword>
<gene>
    <name evidence="12" type="ORF">G3T16_10475</name>
</gene>
<dbReference type="EMBL" id="CP048711">
    <property type="protein sequence ID" value="QIB65778.1"/>
    <property type="molecule type" value="Genomic_DNA"/>
</dbReference>
<dbReference type="GO" id="GO:0006826">
    <property type="term" value="P:iron ion transport"/>
    <property type="evidence" value="ECO:0007669"/>
    <property type="project" value="UniProtKB-KW"/>
</dbReference>
<evidence type="ECO:0000256" key="2">
    <source>
        <dbReference type="ARBA" id="ARBA00022448"/>
    </source>
</evidence>
<dbReference type="InterPro" id="IPR039426">
    <property type="entry name" value="TonB-dep_rcpt-like"/>
</dbReference>
<dbReference type="SUPFAM" id="SSF56935">
    <property type="entry name" value="Porins"/>
    <property type="match status" value="1"/>
</dbReference>
<keyword evidence="8" id="KW-0798">TonB box</keyword>
<dbReference type="InterPro" id="IPR000531">
    <property type="entry name" value="Beta-barrel_TonB"/>
</dbReference>
<evidence type="ECO:0000256" key="10">
    <source>
        <dbReference type="ARBA" id="ARBA00023237"/>
    </source>
</evidence>
<evidence type="ECO:0000256" key="9">
    <source>
        <dbReference type="ARBA" id="ARBA00023136"/>
    </source>
</evidence>
<evidence type="ECO:0000256" key="3">
    <source>
        <dbReference type="ARBA" id="ARBA00022452"/>
    </source>
</evidence>
<sequence length="494" mass="55291">MSSGPIVKDKLHFRAAGSWREFDGLHDNITTGKKSDHLEEYSLRLRADYQPSENLNLDLRLSRHQTTIGGAFVPVPDGNPNIIIPVQAGINSKSKNRLTDASIKIDYETSLGTLTSVTSWSEVSLDMLQQLGQGIPNPTLGATQGRASESISEDFRLQSSTDEKLRYVVGAYYLYYKPEISTTILFLDETFQPAGKLTVAQTENSSDAYAVYGQLNYDLSEDLELTLGLRYDRQKIEQIDLLRDATRTDVSFDSLQPKVSLAYSLNPDSLVYATYSEGFRSGGFNAPSPLFPLVYDAESTENVEIGMKTSFMDGSFIFNVAGFYTRDENQPLQRLVVATQGITTIEETEFKGLDVDATVHVGEGLVLTGGIGWIDSEIKDYDGSDTYVGNRAPLSYEFSYNVAAQYSMNFGEFDLVSRVDVSRNQGLYWHVDNEHKQSSVTLVNGRMALEFEKLELAVYAKNLFNEKYYQEYCSRVFCGAPLILHGWEHFDNMA</sequence>
<keyword evidence="7" id="KW-0406">Ion transport</keyword>
<evidence type="ECO:0000256" key="1">
    <source>
        <dbReference type="ARBA" id="ARBA00004571"/>
    </source>
</evidence>
<comment type="subcellular location">
    <subcellularLocation>
        <location evidence="1">Cell outer membrane</location>
        <topology evidence="1">Multi-pass membrane protein</topology>
    </subcellularLocation>
</comment>
<organism evidence="12 13">
    <name type="scientific">Kineobactrum salinum</name>
    <dbReference type="NCBI Taxonomy" id="2708301"/>
    <lineage>
        <taxon>Bacteria</taxon>
        <taxon>Pseudomonadati</taxon>
        <taxon>Pseudomonadota</taxon>
        <taxon>Gammaproteobacteria</taxon>
        <taxon>Cellvibrionales</taxon>
        <taxon>Halieaceae</taxon>
        <taxon>Kineobactrum</taxon>
    </lineage>
</organism>
<proteinExistence type="predicted"/>
<dbReference type="Pfam" id="PF00593">
    <property type="entry name" value="TonB_dep_Rec_b-barrel"/>
    <property type="match status" value="1"/>
</dbReference>
<keyword evidence="12" id="KW-0675">Receptor</keyword>
<accession>A0A6C0U1K1</accession>
<evidence type="ECO:0000313" key="12">
    <source>
        <dbReference type="EMBL" id="QIB65778.1"/>
    </source>
</evidence>